<dbReference type="InterPro" id="IPR003231">
    <property type="entry name" value="ACP"/>
</dbReference>
<dbReference type="PROSITE" id="PS00012">
    <property type="entry name" value="PHOSPHOPANTETHEINE"/>
    <property type="match status" value="1"/>
</dbReference>
<dbReference type="GO" id="GO:0000035">
    <property type="term" value="F:acyl binding"/>
    <property type="evidence" value="ECO:0007669"/>
    <property type="project" value="TreeGrafter"/>
</dbReference>
<dbReference type="InterPro" id="IPR036736">
    <property type="entry name" value="ACP-like_sf"/>
</dbReference>
<evidence type="ECO:0000256" key="11">
    <source>
        <dbReference type="ARBA" id="ARBA00024402"/>
    </source>
</evidence>
<dbReference type="PANTHER" id="PTHR20863:SF28">
    <property type="entry name" value="ACYL CARRIER PROTEIN, MITOCHONDRIAL"/>
    <property type="match status" value="1"/>
</dbReference>
<dbReference type="AlphaFoldDB" id="A0A6P1GAD8"/>
<keyword evidence="3" id="KW-0444">Lipid biosynthesis</keyword>
<dbReference type="Proteomes" id="UP000464912">
    <property type="component" value="Chromosome"/>
</dbReference>
<evidence type="ECO:0000256" key="9">
    <source>
        <dbReference type="ARBA" id="ARBA00023160"/>
    </source>
</evidence>
<protein>
    <recommendedName>
        <fullName evidence="11">Acyl carrier protein AcpXL</fullName>
    </recommendedName>
</protein>
<dbReference type="PANTHER" id="PTHR20863">
    <property type="entry name" value="ACYL CARRIER PROTEIN"/>
    <property type="match status" value="1"/>
</dbReference>
<evidence type="ECO:0000259" key="12">
    <source>
        <dbReference type="PROSITE" id="PS50075"/>
    </source>
</evidence>
<evidence type="ECO:0000313" key="14">
    <source>
        <dbReference type="Proteomes" id="UP000464912"/>
    </source>
</evidence>
<keyword evidence="6" id="KW-0809">Transit peptide</keyword>
<evidence type="ECO:0000256" key="3">
    <source>
        <dbReference type="ARBA" id="ARBA00022516"/>
    </source>
</evidence>
<sequence>MEATQEKFRRIVLEHTVKVSVMRALSLSDEKYDEIKLETDLGSELGIDSLDAAEIIMRVEEDHDLEEIPEDYARKANTVKHIYDYVLEHCTKPLDKLIDFSKKDAFFNRFLANTSEAFNCELSTLENVSSMSDLVSVLTSASTK</sequence>
<reference evidence="13 14" key="2">
    <citation type="journal article" date="2020" name="MBio">
        <title>Isolation and Molecular Analysis of a Novel Neorickettsia Species That Causes Potomac Horse Fever.</title>
        <authorList>
            <person name="Teymournejad O."/>
            <person name="Lin M."/>
            <person name="Bekebrede H."/>
            <person name="Kamr A."/>
            <person name="Toribio R.E."/>
            <person name="Arroyo L.G."/>
            <person name="Baird J.D."/>
            <person name="Rikihisa Y."/>
        </authorList>
    </citation>
    <scope>NUCLEOTIDE SEQUENCE [LARGE SCALE GENOMIC DNA]</scope>
    <source>
        <strain evidence="13 14">Fin17</strain>
    </source>
</reference>
<proteinExistence type="predicted"/>
<dbReference type="Pfam" id="PF00550">
    <property type="entry name" value="PP-binding"/>
    <property type="match status" value="1"/>
</dbReference>
<dbReference type="SUPFAM" id="SSF47336">
    <property type="entry name" value="ACP-like"/>
    <property type="match status" value="1"/>
</dbReference>
<evidence type="ECO:0000256" key="6">
    <source>
        <dbReference type="ARBA" id="ARBA00022946"/>
    </source>
</evidence>
<comment type="pathway">
    <text evidence="10">Glycolipid biosynthesis; KDO(2)-lipid A biosynthesis.</text>
</comment>
<evidence type="ECO:0000256" key="2">
    <source>
        <dbReference type="ARBA" id="ARBA00022450"/>
    </source>
</evidence>
<dbReference type="GO" id="GO:0000036">
    <property type="term" value="F:acyl carrier activity"/>
    <property type="evidence" value="ECO:0007669"/>
    <property type="project" value="TreeGrafter"/>
</dbReference>
<reference evidence="13 14" key="1">
    <citation type="journal article" date="2020" name="MBio">
        <title>Erratum for Teymournejad et al., 'Isolation and Molecular Analysis of a Novel Neorickettsia Species That Causes Potomac Horse Fever'.</title>
        <authorList>
            <person name="Teymournejad O."/>
            <person name="Lin M."/>
            <person name="Bekebrede H."/>
            <person name="Kamr A."/>
            <person name="Toribio R.E."/>
            <person name="Arroyo L.G."/>
            <person name="Baird J.D."/>
            <person name="Rikihisa Y."/>
        </authorList>
    </citation>
    <scope>NUCLEOTIDE SEQUENCE [LARGE SCALE GENOMIC DNA]</scope>
    <source>
        <strain evidence="13 14">Fin17</strain>
    </source>
</reference>
<keyword evidence="4" id="KW-0597">Phosphoprotein</keyword>
<keyword evidence="1" id="KW-0813">Transport</keyword>
<dbReference type="InterPro" id="IPR006162">
    <property type="entry name" value="Ppantetheine_attach_site"/>
</dbReference>
<dbReference type="PROSITE" id="PS50075">
    <property type="entry name" value="CARRIER"/>
    <property type="match status" value="1"/>
</dbReference>
<name>A0A6P1GAD8_9RICK</name>
<evidence type="ECO:0000256" key="8">
    <source>
        <dbReference type="ARBA" id="ARBA00023098"/>
    </source>
</evidence>
<dbReference type="Gene3D" id="1.10.1200.10">
    <property type="entry name" value="ACP-like"/>
    <property type="match status" value="1"/>
</dbReference>
<dbReference type="EMBL" id="CP047224">
    <property type="protein sequence ID" value="QHD65183.1"/>
    <property type="molecule type" value="Genomic_DNA"/>
</dbReference>
<gene>
    <name evidence="13" type="ORF">GP480_01785</name>
</gene>
<keyword evidence="7" id="KW-0249">Electron transport</keyword>
<feature type="domain" description="Carrier" evidence="12">
    <location>
        <begin position="11"/>
        <end position="90"/>
    </location>
</feature>
<evidence type="ECO:0000256" key="10">
    <source>
        <dbReference type="ARBA" id="ARBA00024328"/>
    </source>
</evidence>
<evidence type="ECO:0000256" key="1">
    <source>
        <dbReference type="ARBA" id="ARBA00022448"/>
    </source>
</evidence>
<evidence type="ECO:0000256" key="5">
    <source>
        <dbReference type="ARBA" id="ARBA00022832"/>
    </source>
</evidence>
<evidence type="ECO:0000313" key="13">
    <source>
        <dbReference type="EMBL" id="QHD65183.1"/>
    </source>
</evidence>
<keyword evidence="2" id="KW-0596">Phosphopantetheine</keyword>
<dbReference type="KEGG" id="nef:GP480_01785"/>
<dbReference type="InterPro" id="IPR009081">
    <property type="entry name" value="PP-bd_ACP"/>
</dbReference>
<keyword evidence="8" id="KW-0443">Lipid metabolism</keyword>
<keyword evidence="5" id="KW-0276">Fatty acid metabolism</keyword>
<evidence type="ECO:0000256" key="7">
    <source>
        <dbReference type="ARBA" id="ARBA00022982"/>
    </source>
</evidence>
<organism evidence="13 14">
    <name type="scientific">Neorickettsia findlayensis</name>
    <dbReference type="NCBI Taxonomy" id="2686014"/>
    <lineage>
        <taxon>Bacteria</taxon>
        <taxon>Pseudomonadati</taxon>
        <taxon>Pseudomonadota</taxon>
        <taxon>Alphaproteobacteria</taxon>
        <taxon>Rickettsiales</taxon>
        <taxon>Anaplasmataceae</taxon>
        <taxon>Neorickettsia</taxon>
    </lineage>
</organism>
<keyword evidence="9" id="KW-0275">Fatty acid biosynthesis</keyword>
<keyword evidence="14" id="KW-1185">Reference proteome</keyword>
<accession>A0A6P1GAD8</accession>
<dbReference type="RefSeq" id="WP_160095341.1">
    <property type="nucleotide sequence ID" value="NZ_CP047224.1"/>
</dbReference>
<evidence type="ECO:0000256" key="4">
    <source>
        <dbReference type="ARBA" id="ARBA00022553"/>
    </source>
</evidence>